<feature type="transmembrane region" description="Helical" evidence="9">
    <location>
        <begin position="56"/>
        <end position="75"/>
    </location>
</feature>
<comment type="similarity">
    <text evidence="2">Belongs to the CN hydrolase family. Apolipoprotein N-acyltransferase subfamily.</text>
</comment>
<keyword evidence="8" id="KW-0012">Acyltransferase</keyword>
<evidence type="ECO:0000313" key="11">
    <source>
        <dbReference type="EMBL" id="MBW8683299.1"/>
    </source>
</evidence>
<keyword evidence="5 9" id="KW-0812">Transmembrane</keyword>
<evidence type="ECO:0000259" key="10">
    <source>
        <dbReference type="PROSITE" id="PS50263"/>
    </source>
</evidence>
<dbReference type="PROSITE" id="PS50263">
    <property type="entry name" value="CN_HYDROLASE"/>
    <property type="match status" value="1"/>
</dbReference>
<comment type="subcellular location">
    <subcellularLocation>
        <location evidence="1">Cell membrane</location>
        <topology evidence="1">Multi-pass membrane protein</topology>
    </subcellularLocation>
</comment>
<feature type="transmembrane region" description="Helical" evidence="9">
    <location>
        <begin position="81"/>
        <end position="100"/>
    </location>
</feature>
<dbReference type="InterPro" id="IPR003010">
    <property type="entry name" value="C-N_Hydrolase"/>
</dbReference>
<dbReference type="InterPro" id="IPR036526">
    <property type="entry name" value="C-N_Hydrolase_sf"/>
</dbReference>
<keyword evidence="3" id="KW-1003">Cell membrane</keyword>
<evidence type="ECO:0000256" key="1">
    <source>
        <dbReference type="ARBA" id="ARBA00004651"/>
    </source>
</evidence>
<evidence type="ECO:0000256" key="4">
    <source>
        <dbReference type="ARBA" id="ARBA00022679"/>
    </source>
</evidence>
<sequence>MPFSQPMHKTLMTIGLLFSAVCWYLTFSLSGAYWYLLWLAPIPVLYYSFLLKRKWAFLIAFTAYLIGRLSWWAYLQSLMPLPLAVIFTLLFPVIFALIVLGTRAIVGRYRHWSAAFAFPVLTTTFEYVMGLFSQDGTAGSIAYTQSNFLPVVQIASVTGFTGITFLVTLVPSAVAVMLYNHKRQAAVKPIAWMTISMTGIALFFGMWRLHDTPAIQQPPVRIGMVTIDERAYYDKYATRVDKQAHLSHLYLKQVASLAHDGAEIIVFPEKMFRFTDSIGPDMLQVVKDTARTYRVMIVACVDQNRTGFYENRAWVISPEGELLADYQKGHLFAGEIRDSVKPAQGLALFTRTGSREGVAICKDMDFPQFIAGYGKAASNLLYVPAWDFVRDGWLHSRMAMMRSVEGGYSLVRNAREGRLTINDCHGKIAFEASSESGAPVRLLGSVVPAHHQTLYNVLGDWFGILNVAAAAAWLIALLLKKRSAALGERI</sequence>
<keyword evidence="12" id="KW-1185">Reference proteome</keyword>
<evidence type="ECO:0000256" key="8">
    <source>
        <dbReference type="ARBA" id="ARBA00023315"/>
    </source>
</evidence>
<dbReference type="PANTHER" id="PTHR38686:SF1">
    <property type="entry name" value="APOLIPOPROTEIN N-ACYLTRANSFERASE"/>
    <property type="match status" value="1"/>
</dbReference>
<feature type="transmembrane region" description="Helical" evidence="9">
    <location>
        <begin position="461"/>
        <end position="479"/>
    </location>
</feature>
<feature type="transmembrane region" description="Helical" evidence="9">
    <location>
        <begin position="190"/>
        <end position="209"/>
    </location>
</feature>
<evidence type="ECO:0000256" key="7">
    <source>
        <dbReference type="ARBA" id="ARBA00023136"/>
    </source>
</evidence>
<gene>
    <name evidence="11" type="ORF">K1Y79_03045</name>
</gene>
<feature type="transmembrane region" description="Helical" evidence="9">
    <location>
        <begin position="112"/>
        <end position="132"/>
    </location>
</feature>
<dbReference type="EMBL" id="JAICCF010000001">
    <property type="protein sequence ID" value="MBW8683299.1"/>
    <property type="molecule type" value="Genomic_DNA"/>
</dbReference>
<reference evidence="11 12" key="1">
    <citation type="submission" date="2021-08" db="EMBL/GenBank/DDBJ databases">
        <title>The genome sequence of Chitinophaga sp. B61.</title>
        <authorList>
            <person name="Zhang X."/>
        </authorList>
    </citation>
    <scope>NUCLEOTIDE SEQUENCE [LARGE SCALE GENOMIC DNA]</scope>
    <source>
        <strain evidence="11 12">B61</strain>
    </source>
</reference>
<protein>
    <recommendedName>
        <fullName evidence="10">CN hydrolase domain-containing protein</fullName>
    </recommendedName>
</protein>
<keyword evidence="4" id="KW-0808">Transferase</keyword>
<dbReference type="Pfam" id="PF00795">
    <property type="entry name" value="CN_hydrolase"/>
    <property type="match status" value="1"/>
</dbReference>
<comment type="caution">
    <text evidence="11">The sequence shown here is derived from an EMBL/GenBank/DDBJ whole genome shotgun (WGS) entry which is preliminary data.</text>
</comment>
<organism evidence="11 12">
    <name type="scientific">Chitinophaga rhizophila</name>
    <dbReference type="NCBI Taxonomy" id="2866212"/>
    <lineage>
        <taxon>Bacteria</taxon>
        <taxon>Pseudomonadati</taxon>
        <taxon>Bacteroidota</taxon>
        <taxon>Chitinophagia</taxon>
        <taxon>Chitinophagales</taxon>
        <taxon>Chitinophagaceae</taxon>
        <taxon>Chitinophaga</taxon>
    </lineage>
</organism>
<keyword evidence="6 9" id="KW-1133">Transmembrane helix</keyword>
<dbReference type="PANTHER" id="PTHR38686">
    <property type="entry name" value="APOLIPOPROTEIN N-ACYLTRANSFERASE"/>
    <property type="match status" value="1"/>
</dbReference>
<dbReference type="Proteomes" id="UP000812961">
    <property type="component" value="Unassembled WGS sequence"/>
</dbReference>
<dbReference type="SUPFAM" id="SSF56317">
    <property type="entry name" value="Carbon-nitrogen hydrolase"/>
    <property type="match status" value="1"/>
</dbReference>
<dbReference type="RefSeq" id="WP_220248520.1">
    <property type="nucleotide sequence ID" value="NZ_JAICCF010000001.1"/>
</dbReference>
<evidence type="ECO:0000256" key="2">
    <source>
        <dbReference type="ARBA" id="ARBA00010065"/>
    </source>
</evidence>
<accession>A0ABS7G6M1</accession>
<proteinExistence type="inferred from homology"/>
<dbReference type="Gene3D" id="3.60.110.10">
    <property type="entry name" value="Carbon-nitrogen hydrolase"/>
    <property type="match status" value="1"/>
</dbReference>
<evidence type="ECO:0000313" key="12">
    <source>
        <dbReference type="Proteomes" id="UP000812961"/>
    </source>
</evidence>
<evidence type="ECO:0000256" key="5">
    <source>
        <dbReference type="ARBA" id="ARBA00022692"/>
    </source>
</evidence>
<dbReference type="InterPro" id="IPR045378">
    <property type="entry name" value="LNT_N"/>
</dbReference>
<dbReference type="CDD" id="cd07197">
    <property type="entry name" value="nitrilase"/>
    <property type="match status" value="1"/>
</dbReference>
<evidence type="ECO:0000256" key="3">
    <source>
        <dbReference type="ARBA" id="ARBA00022475"/>
    </source>
</evidence>
<evidence type="ECO:0000256" key="9">
    <source>
        <dbReference type="SAM" id="Phobius"/>
    </source>
</evidence>
<dbReference type="Pfam" id="PF20154">
    <property type="entry name" value="LNT_N"/>
    <property type="match status" value="1"/>
</dbReference>
<evidence type="ECO:0000256" key="6">
    <source>
        <dbReference type="ARBA" id="ARBA00022989"/>
    </source>
</evidence>
<dbReference type="InterPro" id="IPR004563">
    <property type="entry name" value="Apolipo_AcylTrfase"/>
</dbReference>
<feature type="domain" description="CN hydrolase" evidence="10">
    <location>
        <begin position="220"/>
        <end position="461"/>
    </location>
</feature>
<keyword evidence="7 9" id="KW-0472">Membrane</keyword>
<feature type="transmembrane region" description="Helical" evidence="9">
    <location>
        <begin position="152"/>
        <end position="178"/>
    </location>
</feature>
<name>A0ABS7G6M1_9BACT</name>